<evidence type="ECO:0000256" key="2">
    <source>
        <dbReference type="ARBA" id="ARBA00004141"/>
    </source>
</evidence>
<keyword evidence="5" id="KW-0645">Protease</keyword>
<dbReference type="CDD" id="cd19501">
    <property type="entry name" value="RecA-like_FtsH"/>
    <property type="match status" value="1"/>
</dbReference>
<comment type="similarity">
    <text evidence="4">In the N-terminal section; belongs to the AAA ATPase family.</text>
</comment>
<evidence type="ECO:0000256" key="12">
    <source>
        <dbReference type="ARBA" id="ARBA00022946"/>
    </source>
</evidence>
<evidence type="ECO:0000313" key="18">
    <source>
        <dbReference type="EMBL" id="KAF2077984.1"/>
    </source>
</evidence>
<dbReference type="GO" id="GO:0004222">
    <property type="term" value="F:metalloendopeptidase activity"/>
    <property type="evidence" value="ECO:0007669"/>
    <property type="project" value="InterPro"/>
</dbReference>
<dbReference type="InterPro" id="IPR003960">
    <property type="entry name" value="ATPase_AAA_CS"/>
</dbReference>
<dbReference type="GO" id="GO:0005524">
    <property type="term" value="F:ATP binding"/>
    <property type="evidence" value="ECO:0007669"/>
    <property type="project" value="UniProtKB-KW"/>
</dbReference>
<dbReference type="FunFam" id="1.10.8.60:FF:000001">
    <property type="entry name" value="ATP-dependent zinc metalloprotease FtsH"/>
    <property type="match status" value="1"/>
</dbReference>
<dbReference type="Gene3D" id="1.20.58.760">
    <property type="entry name" value="Peptidase M41"/>
    <property type="match status" value="1"/>
</dbReference>
<comment type="subcellular location">
    <subcellularLocation>
        <location evidence="2">Membrane</location>
        <topology evidence="2">Multi-pass membrane protein</topology>
    </subcellularLocation>
</comment>
<comment type="cofactor">
    <cofactor evidence="1">
        <name>Zn(2+)</name>
        <dbReference type="ChEBI" id="CHEBI:29105"/>
    </cofactor>
</comment>
<evidence type="ECO:0000256" key="8">
    <source>
        <dbReference type="ARBA" id="ARBA00022741"/>
    </source>
</evidence>
<dbReference type="SUPFAM" id="SSF52540">
    <property type="entry name" value="P-loop containing nucleoside triphosphate hydrolases"/>
    <property type="match status" value="1"/>
</dbReference>
<evidence type="ECO:0000256" key="3">
    <source>
        <dbReference type="ARBA" id="ARBA00010044"/>
    </source>
</evidence>
<dbReference type="GO" id="GO:0006515">
    <property type="term" value="P:protein quality control for misfolded or incompletely synthesized proteins"/>
    <property type="evidence" value="ECO:0007669"/>
    <property type="project" value="TreeGrafter"/>
</dbReference>
<protein>
    <recommendedName>
        <fullName evidence="17">AAA+ ATPase domain-containing protein</fullName>
    </recommendedName>
</protein>
<dbReference type="OrthoDB" id="1413014at2759"/>
<dbReference type="InterPro" id="IPR037219">
    <property type="entry name" value="Peptidase_M41-like"/>
</dbReference>
<dbReference type="Pfam" id="PF17862">
    <property type="entry name" value="AAA_lid_3"/>
    <property type="match status" value="1"/>
</dbReference>
<dbReference type="InterPro" id="IPR003593">
    <property type="entry name" value="AAA+_ATPase"/>
</dbReference>
<organism evidence="18 19">
    <name type="scientific">Polysphondylium violaceum</name>
    <dbReference type="NCBI Taxonomy" id="133409"/>
    <lineage>
        <taxon>Eukaryota</taxon>
        <taxon>Amoebozoa</taxon>
        <taxon>Evosea</taxon>
        <taxon>Eumycetozoa</taxon>
        <taxon>Dictyostelia</taxon>
        <taxon>Dictyosteliales</taxon>
        <taxon>Dictyosteliaceae</taxon>
        <taxon>Polysphondylium</taxon>
    </lineage>
</organism>
<keyword evidence="7" id="KW-0479">Metal-binding</keyword>
<evidence type="ECO:0000259" key="17">
    <source>
        <dbReference type="SMART" id="SM00382"/>
    </source>
</evidence>
<dbReference type="GO" id="GO:0004176">
    <property type="term" value="F:ATP-dependent peptidase activity"/>
    <property type="evidence" value="ECO:0007669"/>
    <property type="project" value="InterPro"/>
</dbReference>
<dbReference type="PANTHER" id="PTHR23076">
    <property type="entry name" value="METALLOPROTEASE M41 FTSH"/>
    <property type="match status" value="1"/>
</dbReference>
<keyword evidence="8" id="KW-0547">Nucleotide-binding</keyword>
<dbReference type="FunFam" id="3.40.50.300:FF:000277">
    <property type="entry name" value="ATP-dependent zinc metalloprotease FtsH"/>
    <property type="match status" value="1"/>
</dbReference>
<evidence type="ECO:0000256" key="16">
    <source>
        <dbReference type="SAM" id="MobiDB-lite"/>
    </source>
</evidence>
<accession>A0A8J4VBA1</accession>
<evidence type="ECO:0000256" key="15">
    <source>
        <dbReference type="ARBA" id="ARBA00023136"/>
    </source>
</evidence>
<sequence>MSSSLYKLTQSSKTTFRYQHLNSLKSFITTLNHRQQHNNNTFHINSNNKRNYSTSSPSPNSTTVSNAVNNSTSILNSISNFFNNNNSNNNDDQKVNHNNESSFIRNISSDRSRLTYNADQMPHDENVQELLYKELFELRDYESIIKRYESLLYASNEECVRYYFKALVYSKKIDSANLMVHSPPILNNSTTTTTTPINTSQINTNSTTISNNPIINNINTNINSKTNLEANSPIVQTASAPITSTSPNHHSTATAPANTAPNELSDIMIRFNHFPEMHERINQKPVFPVINFPQSQTMKLSKTDRFLSLLWIPVLLFFLIGGQDLLTDDDVANASAELVATEYKREGDEHAVGFDDIRGIEEVKQELMEIVDYLVNPDKYNSIGAKLPRGILLSGEPGTGKTMLARAIAKEAGVTFLYTSGSSFDEKYVGVGAKRVRSLFKTARTKEPCIIFIDEIDSVGKSRNQTMHNETLLQLLAEMDGFDKNHKIMIIGATNAPESLDSALTRPGRLDRHISVPVPDVKGRSDIVQLYLSKIKYDKEKVNPNTIAKATPGFTGADLSNLINTAAIKAVQNGLDTVSNKHIEEARDDILMGRARTTGVVNEETRINTAFHEAGHAIVAALSEGADPIHKATIVQRGHALGMVSQLPESSDNLQITRKQMMTRLAICLAGRAAEEVFFGEDNVTTGASSDFQQATQLAFAMITKWGMSDKLGFTYHKEKMSPEIQNIVDNEVKALLDKQYKIAKQLILNNKDKIENLANTLLEKETLSGEEILNILEVKPKEKKQSIFANSL</sequence>
<dbReference type="PROSITE" id="PS00674">
    <property type="entry name" value="AAA"/>
    <property type="match status" value="1"/>
</dbReference>
<dbReference type="Pfam" id="PF00004">
    <property type="entry name" value="AAA"/>
    <property type="match status" value="1"/>
</dbReference>
<dbReference type="EMBL" id="AJWJ01000014">
    <property type="protein sequence ID" value="KAF2077984.1"/>
    <property type="molecule type" value="Genomic_DNA"/>
</dbReference>
<evidence type="ECO:0000256" key="10">
    <source>
        <dbReference type="ARBA" id="ARBA00022833"/>
    </source>
</evidence>
<feature type="region of interest" description="Disordered" evidence="16">
    <location>
        <begin position="38"/>
        <end position="67"/>
    </location>
</feature>
<evidence type="ECO:0000256" key="6">
    <source>
        <dbReference type="ARBA" id="ARBA00022692"/>
    </source>
</evidence>
<keyword evidence="15" id="KW-0472">Membrane</keyword>
<dbReference type="InterPro" id="IPR000642">
    <property type="entry name" value="Peptidase_M41"/>
</dbReference>
<comment type="caution">
    <text evidence="18">The sequence shown here is derived from an EMBL/GenBank/DDBJ whole genome shotgun (WGS) entry which is preliminary data.</text>
</comment>
<dbReference type="GO" id="GO:0007005">
    <property type="term" value="P:mitochondrion organization"/>
    <property type="evidence" value="ECO:0007669"/>
    <property type="project" value="TreeGrafter"/>
</dbReference>
<keyword evidence="12" id="KW-0809">Transit peptide</keyword>
<evidence type="ECO:0000256" key="1">
    <source>
        <dbReference type="ARBA" id="ARBA00001947"/>
    </source>
</evidence>
<keyword evidence="13" id="KW-1133">Transmembrane helix</keyword>
<feature type="domain" description="AAA+ ATPase" evidence="17">
    <location>
        <begin position="387"/>
        <end position="520"/>
    </location>
</feature>
<evidence type="ECO:0000256" key="5">
    <source>
        <dbReference type="ARBA" id="ARBA00022670"/>
    </source>
</evidence>
<dbReference type="GO" id="GO:0016887">
    <property type="term" value="F:ATP hydrolysis activity"/>
    <property type="evidence" value="ECO:0007669"/>
    <property type="project" value="InterPro"/>
</dbReference>
<evidence type="ECO:0000256" key="13">
    <source>
        <dbReference type="ARBA" id="ARBA00022989"/>
    </source>
</evidence>
<dbReference type="Gene3D" id="1.10.8.60">
    <property type="match status" value="1"/>
</dbReference>
<keyword evidence="19" id="KW-1185">Reference proteome</keyword>
<dbReference type="InterPro" id="IPR027417">
    <property type="entry name" value="P-loop_NTPase"/>
</dbReference>
<dbReference type="Proteomes" id="UP000695562">
    <property type="component" value="Unassembled WGS sequence"/>
</dbReference>
<proteinExistence type="inferred from homology"/>
<keyword evidence="6" id="KW-0812">Transmembrane</keyword>
<keyword evidence="10" id="KW-0862">Zinc</keyword>
<dbReference type="GO" id="GO:0005743">
    <property type="term" value="C:mitochondrial inner membrane"/>
    <property type="evidence" value="ECO:0007669"/>
    <property type="project" value="TreeGrafter"/>
</dbReference>
<dbReference type="AlphaFoldDB" id="A0A8J4VBA1"/>
<name>A0A8J4VBA1_9MYCE</name>
<dbReference type="Pfam" id="PF01434">
    <property type="entry name" value="Peptidase_M41"/>
    <property type="match status" value="1"/>
</dbReference>
<dbReference type="PANTHER" id="PTHR23076:SF78">
    <property type="entry name" value="ATP-DEPENDENT METALLOPROTEASE"/>
    <property type="match status" value="1"/>
</dbReference>
<evidence type="ECO:0000256" key="14">
    <source>
        <dbReference type="ARBA" id="ARBA00023049"/>
    </source>
</evidence>
<dbReference type="FunFam" id="1.20.58.760:FF:000001">
    <property type="entry name" value="ATP-dependent zinc metalloprotease FtsH"/>
    <property type="match status" value="1"/>
</dbReference>
<evidence type="ECO:0000313" key="19">
    <source>
        <dbReference type="Proteomes" id="UP000695562"/>
    </source>
</evidence>
<evidence type="ECO:0000256" key="11">
    <source>
        <dbReference type="ARBA" id="ARBA00022840"/>
    </source>
</evidence>
<dbReference type="Gene3D" id="3.40.50.300">
    <property type="entry name" value="P-loop containing nucleotide triphosphate hydrolases"/>
    <property type="match status" value="1"/>
</dbReference>
<comment type="similarity">
    <text evidence="3">In the C-terminal section; belongs to the peptidase M41 family.</text>
</comment>
<dbReference type="InterPro" id="IPR041569">
    <property type="entry name" value="AAA_lid_3"/>
</dbReference>
<gene>
    <name evidence="18" type="ORF">CYY_000708</name>
</gene>
<dbReference type="SUPFAM" id="SSF140990">
    <property type="entry name" value="FtsH protease domain-like"/>
    <property type="match status" value="1"/>
</dbReference>
<keyword evidence="14" id="KW-0482">Metalloprotease</keyword>
<evidence type="ECO:0000256" key="7">
    <source>
        <dbReference type="ARBA" id="ARBA00022723"/>
    </source>
</evidence>
<dbReference type="GO" id="GO:0046872">
    <property type="term" value="F:metal ion binding"/>
    <property type="evidence" value="ECO:0007669"/>
    <property type="project" value="UniProtKB-KW"/>
</dbReference>
<evidence type="ECO:0000256" key="4">
    <source>
        <dbReference type="ARBA" id="ARBA00010550"/>
    </source>
</evidence>
<keyword evidence="9" id="KW-0378">Hydrolase</keyword>
<evidence type="ECO:0000256" key="9">
    <source>
        <dbReference type="ARBA" id="ARBA00022801"/>
    </source>
</evidence>
<keyword evidence="11" id="KW-0067">ATP-binding</keyword>
<dbReference type="InterPro" id="IPR003959">
    <property type="entry name" value="ATPase_AAA_core"/>
</dbReference>
<dbReference type="SMART" id="SM00382">
    <property type="entry name" value="AAA"/>
    <property type="match status" value="1"/>
</dbReference>
<reference evidence="18" key="1">
    <citation type="submission" date="2020-01" db="EMBL/GenBank/DDBJ databases">
        <title>Development of genomics and gene disruption for Polysphondylium violaceum indicates a role for the polyketide synthase stlB in stalk morphogenesis.</title>
        <authorList>
            <person name="Narita B."/>
            <person name="Kawabe Y."/>
            <person name="Kin K."/>
            <person name="Saito T."/>
            <person name="Gibbs R."/>
            <person name="Kuspa A."/>
            <person name="Muzny D."/>
            <person name="Queller D."/>
            <person name="Richards S."/>
            <person name="Strassman J."/>
            <person name="Sucgang R."/>
            <person name="Worley K."/>
            <person name="Schaap P."/>
        </authorList>
    </citation>
    <scope>NUCLEOTIDE SEQUENCE</scope>
    <source>
        <strain evidence="18">QSvi11</strain>
    </source>
</reference>